<feature type="transmembrane region" description="Helical" evidence="7">
    <location>
        <begin position="125"/>
        <end position="144"/>
    </location>
</feature>
<evidence type="ECO:0000256" key="3">
    <source>
        <dbReference type="ARBA" id="ARBA00022692"/>
    </source>
</evidence>
<protein>
    <submittedName>
        <fullName evidence="10">Rhomboid family intramembrane serine protease</fullName>
    </submittedName>
</protein>
<comment type="caution">
    <text evidence="10">The sequence shown here is derived from an EMBL/GenBank/DDBJ whole genome shotgun (WGS) entry which is preliminary data.</text>
</comment>
<evidence type="ECO:0000256" key="7">
    <source>
        <dbReference type="SAM" id="Phobius"/>
    </source>
</evidence>
<feature type="transmembrane region" description="Helical" evidence="7">
    <location>
        <begin position="98"/>
        <end position="119"/>
    </location>
</feature>
<evidence type="ECO:0000313" key="11">
    <source>
        <dbReference type="Proteomes" id="UP000535020"/>
    </source>
</evidence>
<evidence type="ECO:0000256" key="4">
    <source>
        <dbReference type="ARBA" id="ARBA00022801"/>
    </source>
</evidence>
<feature type="domain" description="DUF6576" evidence="9">
    <location>
        <begin position="249"/>
        <end position="279"/>
    </location>
</feature>
<evidence type="ECO:0000313" key="10">
    <source>
        <dbReference type="EMBL" id="NYA71029.1"/>
    </source>
</evidence>
<dbReference type="InterPro" id="IPR022764">
    <property type="entry name" value="Peptidase_S54_rhomboid_dom"/>
</dbReference>
<dbReference type="AlphaFoldDB" id="A0A7Y9C627"/>
<comment type="subcellular location">
    <subcellularLocation>
        <location evidence="1">Membrane</location>
        <topology evidence="1">Multi-pass membrane protein</topology>
    </subcellularLocation>
</comment>
<dbReference type="GO" id="GO:0016020">
    <property type="term" value="C:membrane"/>
    <property type="evidence" value="ECO:0007669"/>
    <property type="project" value="UniProtKB-SubCell"/>
</dbReference>
<evidence type="ECO:0000256" key="2">
    <source>
        <dbReference type="ARBA" id="ARBA00009045"/>
    </source>
</evidence>
<accession>A0A7Y9C627</accession>
<organism evidence="10 11">
    <name type="scientific">Flavobacterium agri</name>
    <dbReference type="NCBI Taxonomy" id="2743471"/>
    <lineage>
        <taxon>Bacteria</taxon>
        <taxon>Pseudomonadati</taxon>
        <taxon>Bacteroidota</taxon>
        <taxon>Flavobacteriia</taxon>
        <taxon>Flavobacteriales</taxon>
        <taxon>Flavobacteriaceae</taxon>
        <taxon>Flavobacterium</taxon>
    </lineage>
</organism>
<feature type="transmembrane region" description="Helical" evidence="7">
    <location>
        <begin position="151"/>
        <end position="174"/>
    </location>
</feature>
<dbReference type="EMBL" id="JACBJI010000003">
    <property type="protein sequence ID" value="NYA71029.1"/>
    <property type="molecule type" value="Genomic_DNA"/>
</dbReference>
<comment type="similarity">
    <text evidence="2">Belongs to the peptidase S54 family.</text>
</comment>
<dbReference type="Pfam" id="PF20216">
    <property type="entry name" value="DUF6576"/>
    <property type="match status" value="1"/>
</dbReference>
<keyword evidence="3 7" id="KW-0812">Transmembrane</keyword>
<dbReference type="InterPro" id="IPR035952">
    <property type="entry name" value="Rhomboid-like_sf"/>
</dbReference>
<gene>
    <name evidence="10" type="ORF">HZF10_08870</name>
</gene>
<evidence type="ECO:0000256" key="6">
    <source>
        <dbReference type="ARBA" id="ARBA00023136"/>
    </source>
</evidence>
<feature type="transmembrane region" description="Helical" evidence="7">
    <location>
        <begin position="58"/>
        <end position="86"/>
    </location>
</feature>
<evidence type="ECO:0000259" key="8">
    <source>
        <dbReference type="Pfam" id="PF01694"/>
    </source>
</evidence>
<dbReference type="SUPFAM" id="SSF144091">
    <property type="entry name" value="Rhomboid-like"/>
    <property type="match status" value="1"/>
</dbReference>
<keyword evidence="10" id="KW-0645">Protease</keyword>
<feature type="domain" description="Peptidase S54 rhomboid" evidence="8">
    <location>
        <begin position="59"/>
        <end position="198"/>
    </location>
</feature>
<dbReference type="PANTHER" id="PTHR43731">
    <property type="entry name" value="RHOMBOID PROTEASE"/>
    <property type="match status" value="1"/>
</dbReference>
<keyword evidence="11" id="KW-1185">Reference proteome</keyword>
<proteinExistence type="inferred from homology"/>
<keyword evidence="5 7" id="KW-1133">Transmembrane helix</keyword>
<sequence>MSRIWNDIKSEYALGGPETRLIIVNVAIFVVSALYFAFVPNSSFPRWLALSPNDALFYPWTLVTYAFLHANFMHILSNMLVLNFAARLFRTYFSIKQFIGVYFLGAIFAGSVFVVTYYVMGTSTILVGASAAVMAVLVAITTYNPTMQVRLLLIGNVKLWILTGFLIFLDVISIPSTSPVSHLSHLSAALFGFVYMKMLESGTDMSRVVTVVIDFFANLGKPGEKKTKFRTVHRNYKKPVQQTSRIVTKDKTQQQIDEILDKISRSGYDSLTQEEKDFLFRAGK</sequence>
<dbReference type="GO" id="GO:0004252">
    <property type="term" value="F:serine-type endopeptidase activity"/>
    <property type="evidence" value="ECO:0007669"/>
    <property type="project" value="InterPro"/>
</dbReference>
<dbReference type="InterPro" id="IPR050925">
    <property type="entry name" value="Rhomboid_protease_S54"/>
</dbReference>
<dbReference type="Proteomes" id="UP000535020">
    <property type="component" value="Unassembled WGS sequence"/>
</dbReference>
<dbReference type="PANTHER" id="PTHR43731:SF14">
    <property type="entry name" value="PRESENILIN-ASSOCIATED RHOMBOID-LIKE PROTEIN, MITOCHONDRIAL"/>
    <property type="match status" value="1"/>
</dbReference>
<evidence type="ECO:0000256" key="5">
    <source>
        <dbReference type="ARBA" id="ARBA00022989"/>
    </source>
</evidence>
<dbReference type="RefSeq" id="WP_176005837.1">
    <property type="nucleotide sequence ID" value="NZ_JABWMI010000010.1"/>
</dbReference>
<evidence type="ECO:0000259" key="9">
    <source>
        <dbReference type="Pfam" id="PF20216"/>
    </source>
</evidence>
<dbReference type="GO" id="GO:0006508">
    <property type="term" value="P:proteolysis"/>
    <property type="evidence" value="ECO:0007669"/>
    <property type="project" value="UniProtKB-KW"/>
</dbReference>
<evidence type="ECO:0000256" key="1">
    <source>
        <dbReference type="ARBA" id="ARBA00004141"/>
    </source>
</evidence>
<dbReference type="Gene3D" id="1.20.1540.10">
    <property type="entry name" value="Rhomboid-like"/>
    <property type="match status" value="1"/>
</dbReference>
<keyword evidence="6 7" id="KW-0472">Membrane</keyword>
<dbReference type="Pfam" id="PF01694">
    <property type="entry name" value="Rhomboid"/>
    <property type="match status" value="1"/>
</dbReference>
<reference evidence="10 11" key="1">
    <citation type="submission" date="2020-07" db="EMBL/GenBank/DDBJ databases">
        <authorList>
            <person name="Sun Q."/>
        </authorList>
    </citation>
    <scope>NUCLEOTIDE SEQUENCE [LARGE SCALE GENOMIC DNA]</scope>
    <source>
        <strain evidence="10 11">MAH-1</strain>
    </source>
</reference>
<keyword evidence="4" id="KW-0378">Hydrolase</keyword>
<dbReference type="InterPro" id="IPR046483">
    <property type="entry name" value="DUF6576"/>
</dbReference>
<name>A0A7Y9C627_9FLAO</name>
<feature type="transmembrane region" description="Helical" evidence="7">
    <location>
        <begin position="21"/>
        <end position="38"/>
    </location>
</feature>